<dbReference type="GO" id="GO:0005774">
    <property type="term" value="C:vacuolar membrane"/>
    <property type="evidence" value="ECO:0007669"/>
    <property type="project" value="TreeGrafter"/>
</dbReference>
<keyword evidence="10" id="KW-1185">Reference proteome</keyword>
<evidence type="ECO:0000256" key="3">
    <source>
        <dbReference type="ARBA" id="ARBA00022448"/>
    </source>
</evidence>
<comment type="similarity">
    <text evidence="2">Belongs to the SNAP family.</text>
</comment>
<gene>
    <name evidence="9" type="ORF">WJX73_000613</name>
</gene>
<dbReference type="PANTHER" id="PTHR13768">
    <property type="entry name" value="SOLUBLE NSF ATTACHMENT PROTEIN SNAP"/>
    <property type="match status" value="1"/>
</dbReference>
<dbReference type="InterPro" id="IPR000744">
    <property type="entry name" value="NSF_attach"/>
</dbReference>
<evidence type="ECO:0000313" key="9">
    <source>
        <dbReference type="EMBL" id="KAK9796966.1"/>
    </source>
</evidence>
<dbReference type="Pfam" id="PF14938">
    <property type="entry name" value="SNAP"/>
    <property type="match status" value="1"/>
</dbReference>
<evidence type="ECO:0000256" key="2">
    <source>
        <dbReference type="ARBA" id="ARBA00010050"/>
    </source>
</evidence>
<protein>
    <recommendedName>
        <fullName evidence="7">Gamma-soluble NSF attachment protein</fullName>
    </recommendedName>
    <alternativeName>
        <fullName evidence="8">N-ethylmaleimide-sensitive factor attachment protein gamma</fullName>
    </alternativeName>
</protein>
<evidence type="ECO:0000256" key="4">
    <source>
        <dbReference type="ARBA" id="ARBA00022892"/>
    </source>
</evidence>
<dbReference type="GO" id="GO:0019905">
    <property type="term" value="F:syntaxin binding"/>
    <property type="evidence" value="ECO:0007669"/>
    <property type="project" value="TreeGrafter"/>
</dbReference>
<dbReference type="GO" id="GO:0031201">
    <property type="term" value="C:SNARE complex"/>
    <property type="evidence" value="ECO:0007669"/>
    <property type="project" value="TreeGrafter"/>
</dbReference>
<dbReference type="InterPro" id="IPR011990">
    <property type="entry name" value="TPR-like_helical_dom_sf"/>
</dbReference>
<dbReference type="Gene3D" id="1.25.40.10">
    <property type="entry name" value="Tetratricopeptide repeat domain"/>
    <property type="match status" value="1"/>
</dbReference>
<keyword evidence="3" id="KW-0813">Transport</keyword>
<proteinExistence type="inferred from homology"/>
<comment type="subcellular location">
    <subcellularLocation>
        <location evidence="1">Membrane</location>
        <topology evidence="1">Peripheral membrane protein</topology>
    </subcellularLocation>
</comment>
<dbReference type="PANTHER" id="PTHR13768:SF2">
    <property type="entry name" value="GAMMA-SOLUBLE NSF ATTACHMENT PROTEIN"/>
    <property type="match status" value="1"/>
</dbReference>
<sequence length="291" mass="31927">MKQARKLSEPSLLTMRLKGDWEQATPLYEKAAGIYRQAKSYEKARVAYEQAATGQERQGSPYHAAKSLEKAAEASAGLNAWEQVKDFYNRAAQLYAEASRSQAAADCLIKCAKVLEPHQPKECCNLYLQAIEMLEDEGRGTTALDAFRQAIASVLRNQNYADGVRLLLRYAAACDAANTPSSLCRAYLGAIVVQLYAESATEAWQIYQDALGVESFSRSDQAYAAEDLFNAYQSADAQAVKKCIAKQIFLDLDNQVGRLAKQLPKGDLQALANALGGKSFTPDDIDDDDLT</sequence>
<dbReference type="GO" id="GO:0016192">
    <property type="term" value="P:vesicle-mediated transport"/>
    <property type="evidence" value="ECO:0007669"/>
    <property type="project" value="UniProtKB-KW"/>
</dbReference>
<dbReference type="Proteomes" id="UP001465755">
    <property type="component" value="Unassembled WGS sequence"/>
</dbReference>
<comment type="caution">
    <text evidence="9">The sequence shown here is derived from an EMBL/GenBank/DDBJ whole genome shotgun (WGS) entry which is preliminary data.</text>
</comment>
<evidence type="ECO:0000256" key="6">
    <source>
        <dbReference type="ARBA" id="ARBA00023136"/>
    </source>
</evidence>
<organism evidence="9 10">
    <name type="scientific">Symbiochloris irregularis</name>
    <dbReference type="NCBI Taxonomy" id="706552"/>
    <lineage>
        <taxon>Eukaryota</taxon>
        <taxon>Viridiplantae</taxon>
        <taxon>Chlorophyta</taxon>
        <taxon>core chlorophytes</taxon>
        <taxon>Trebouxiophyceae</taxon>
        <taxon>Trebouxiales</taxon>
        <taxon>Trebouxiaceae</taxon>
        <taxon>Symbiochloris</taxon>
    </lineage>
</organism>
<reference evidence="9 10" key="1">
    <citation type="journal article" date="2024" name="Nat. Commun.">
        <title>Phylogenomics reveals the evolutionary origins of lichenization in chlorophyte algae.</title>
        <authorList>
            <person name="Puginier C."/>
            <person name="Libourel C."/>
            <person name="Otte J."/>
            <person name="Skaloud P."/>
            <person name="Haon M."/>
            <person name="Grisel S."/>
            <person name="Petersen M."/>
            <person name="Berrin J.G."/>
            <person name="Delaux P.M."/>
            <person name="Dal Grande F."/>
            <person name="Keller J."/>
        </authorList>
    </citation>
    <scope>NUCLEOTIDE SEQUENCE [LARGE SCALE GENOMIC DNA]</scope>
    <source>
        <strain evidence="9 10">SAG 2036</strain>
    </source>
</reference>
<dbReference type="EMBL" id="JALJOQ010000112">
    <property type="protein sequence ID" value="KAK9796966.1"/>
    <property type="molecule type" value="Genomic_DNA"/>
</dbReference>
<dbReference type="SUPFAM" id="SSF48452">
    <property type="entry name" value="TPR-like"/>
    <property type="match status" value="1"/>
</dbReference>
<accession>A0AAW1NSF2</accession>
<dbReference type="AlphaFoldDB" id="A0AAW1NSF2"/>
<keyword evidence="5" id="KW-0653">Protein transport</keyword>
<dbReference type="GO" id="GO:0005483">
    <property type="term" value="F:soluble NSF attachment protein activity"/>
    <property type="evidence" value="ECO:0007669"/>
    <property type="project" value="TreeGrafter"/>
</dbReference>
<evidence type="ECO:0000256" key="5">
    <source>
        <dbReference type="ARBA" id="ARBA00022927"/>
    </source>
</evidence>
<evidence type="ECO:0000256" key="1">
    <source>
        <dbReference type="ARBA" id="ARBA00004170"/>
    </source>
</evidence>
<evidence type="ECO:0000256" key="8">
    <source>
        <dbReference type="ARBA" id="ARBA00042485"/>
    </source>
</evidence>
<evidence type="ECO:0000313" key="10">
    <source>
        <dbReference type="Proteomes" id="UP001465755"/>
    </source>
</evidence>
<name>A0AAW1NSF2_9CHLO</name>
<keyword evidence="4" id="KW-0931">ER-Golgi transport</keyword>
<evidence type="ECO:0000256" key="7">
    <source>
        <dbReference type="ARBA" id="ARBA00040047"/>
    </source>
</evidence>
<dbReference type="GO" id="GO:0006886">
    <property type="term" value="P:intracellular protein transport"/>
    <property type="evidence" value="ECO:0007669"/>
    <property type="project" value="InterPro"/>
</dbReference>
<keyword evidence="6" id="KW-0472">Membrane</keyword>